<sequence>MNPTFIKRQVNFLLLITVLSLVLYGMHSYLLTYFGTELKLFFPVWHIYVFHFVVTTLLYTAVNYKFSTGKTDIFMLFMICTFIKMFLAILFLLPIILSDFEKKQPDIFNFFIPYFIFLGFEVYSITKFLQKAP</sequence>
<dbReference type="AlphaFoldDB" id="A0A4V1LNE3"/>
<dbReference type="RefSeq" id="WP_129015604.1">
    <property type="nucleotide sequence ID" value="NZ_SDDZ01000001.1"/>
</dbReference>
<comment type="caution">
    <text evidence="2">The sequence shown here is derived from an EMBL/GenBank/DDBJ whole genome shotgun (WGS) entry which is preliminary data.</text>
</comment>
<feature type="transmembrane region" description="Helical" evidence="1">
    <location>
        <begin position="12"/>
        <end position="34"/>
    </location>
</feature>
<protein>
    <submittedName>
        <fullName evidence="2">Uncharacterized protein</fullName>
    </submittedName>
</protein>
<proteinExistence type="predicted"/>
<reference evidence="2 3" key="1">
    <citation type="submission" date="2019-01" db="EMBL/GenBank/DDBJ databases">
        <title>Genome sequence of the Antarctic species Gelidibacter gilvus ACAM 158(T).</title>
        <authorList>
            <person name="Bowman J.P."/>
        </authorList>
    </citation>
    <scope>NUCLEOTIDE SEQUENCE [LARGE SCALE GENOMIC DNA]</scope>
    <source>
        <strain evidence="2 3">IC158</strain>
    </source>
</reference>
<evidence type="ECO:0000256" key="1">
    <source>
        <dbReference type="SAM" id="Phobius"/>
    </source>
</evidence>
<gene>
    <name evidence="2" type="ORF">ESZ48_01870</name>
</gene>
<evidence type="ECO:0000313" key="3">
    <source>
        <dbReference type="Proteomes" id="UP000289792"/>
    </source>
</evidence>
<organism evidence="2 3">
    <name type="scientific">Gelidibacter gilvus</name>
    <dbReference type="NCBI Taxonomy" id="59602"/>
    <lineage>
        <taxon>Bacteria</taxon>
        <taxon>Pseudomonadati</taxon>
        <taxon>Bacteroidota</taxon>
        <taxon>Flavobacteriia</taxon>
        <taxon>Flavobacteriales</taxon>
        <taxon>Flavobacteriaceae</taxon>
        <taxon>Gelidibacter</taxon>
    </lineage>
</organism>
<dbReference type="OrthoDB" id="1448441at2"/>
<dbReference type="Proteomes" id="UP000289792">
    <property type="component" value="Unassembled WGS sequence"/>
</dbReference>
<dbReference type="EMBL" id="SDDZ01000001">
    <property type="protein sequence ID" value="RXJ52470.1"/>
    <property type="molecule type" value="Genomic_DNA"/>
</dbReference>
<keyword evidence="3" id="KW-1185">Reference proteome</keyword>
<accession>A0A4V1LNE3</accession>
<keyword evidence="1" id="KW-0812">Transmembrane</keyword>
<feature type="transmembrane region" description="Helical" evidence="1">
    <location>
        <begin position="40"/>
        <end position="61"/>
    </location>
</feature>
<evidence type="ECO:0000313" key="2">
    <source>
        <dbReference type="EMBL" id="RXJ52470.1"/>
    </source>
</evidence>
<keyword evidence="1" id="KW-0472">Membrane</keyword>
<keyword evidence="1" id="KW-1133">Transmembrane helix</keyword>
<name>A0A4V1LNE3_9FLAO</name>
<feature type="transmembrane region" description="Helical" evidence="1">
    <location>
        <begin position="107"/>
        <end position="126"/>
    </location>
</feature>
<feature type="transmembrane region" description="Helical" evidence="1">
    <location>
        <begin position="73"/>
        <end position="95"/>
    </location>
</feature>